<proteinExistence type="inferred from homology"/>
<evidence type="ECO:0000256" key="2">
    <source>
        <dbReference type="ARBA" id="ARBA00007894"/>
    </source>
</evidence>
<dbReference type="Gene3D" id="3.40.50.620">
    <property type="entry name" value="HUPs"/>
    <property type="match status" value="1"/>
</dbReference>
<dbReference type="GO" id="GO:0008270">
    <property type="term" value="F:zinc ion binding"/>
    <property type="evidence" value="ECO:0007669"/>
    <property type="project" value="InterPro"/>
</dbReference>
<dbReference type="GO" id="GO:0004818">
    <property type="term" value="F:glutamate-tRNA ligase activity"/>
    <property type="evidence" value="ECO:0007669"/>
    <property type="project" value="UniProtKB-EC"/>
</dbReference>
<feature type="region of interest" description="Disordered" evidence="12">
    <location>
        <begin position="28"/>
        <end position="83"/>
    </location>
</feature>
<dbReference type="InterPro" id="IPR020058">
    <property type="entry name" value="Glu/Gln-tRNA-synth_Ib_cat-dom"/>
</dbReference>
<keyword evidence="5 11" id="KW-0547">Nucleotide-binding</keyword>
<keyword evidence="6 11" id="KW-0067">ATP-binding</keyword>
<dbReference type="GO" id="GO:0005739">
    <property type="term" value="C:mitochondrion"/>
    <property type="evidence" value="ECO:0007669"/>
    <property type="project" value="UniProtKB-SubCell"/>
</dbReference>
<dbReference type="InterPro" id="IPR000924">
    <property type="entry name" value="Glu/Gln-tRNA-synth"/>
</dbReference>
<dbReference type="PANTHER" id="PTHR43311:SF2">
    <property type="entry name" value="GLUTAMATE--TRNA LIGASE, MITOCHONDRIAL-RELATED"/>
    <property type="match status" value="1"/>
</dbReference>
<sequence>MLLSSRRRHATPPVVGWVCASCQSRQARPSRKAFSAPARTKPSQEVIPSQQRVPSNFQNATRRHASTNHGRQGGRLPDTPARTRFAPSPTGYMHIGGLRTALFSYLLAKRTQGQFLLRIEDTDQKRLVPDAEQRLCDDLQWAGLQWDEGPQVGGAYGPYKQSERNHIYQEHARSLLDSGSAYRCFCTPQTTGSQGSKAAYVTSGCYQDCSSLSAGQAQDKAESKHEAYTIRLKQPIDVHKRVYTDLIYGKIQRLKRSPSAGQNAEDDSGIDAADTILVKSDGTPTYHFANVVDDHLMKITHVIRGTEWMASTPLHYDLYIAFGWTPPTFAHVGLLVDENKAKLSKRSDTGLVLDVKGMREQNGILPEVLTNFLALLGWSNPGRNDVLEMQELIRDFDLKFTKGNTIVRMEKLWFLQKQHVARRIEQARAANDITPIEDIISAIEKEAPTNTPFLQQHIGEGKLYPDLRTYIRDILLIDSKSYQTPQRFLTRNQYFFSYDSTLVPESPEHYHQDDNLTITASDLSQVIEHALSTPLHSAPSENSGGRHVSNDTLDAHIAHFSTLVHDRINTSIATHLKFGKDLVEESTGTRKAYNKALMRYLREKLSYGMPGPGIGQMMAVLGLEECCKRLLGDRSDLAKLHKNRE</sequence>
<dbReference type="PROSITE" id="PS00178">
    <property type="entry name" value="AA_TRNA_LIGASE_I"/>
    <property type="match status" value="1"/>
</dbReference>
<evidence type="ECO:0000313" key="14">
    <source>
        <dbReference type="EMBL" id="PIA99668.1"/>
    </source>
</evidence>
<evidence type="ECO:0000256" key="8">
    <source>
        <dbReference type="ARBA" id="ARBA00023146"/>
    </source>
</evidence>
<evidence type="ECO:0000259" key="13">
    <source>
        <dbReference type="Pfam" id="PF00749"/>
    </source>
</evidence>
<dbReference type="HAMAP" id="MF_00022">
    <property type="entry name" value="Glu_tRNA_synth_type1"/>
    <property type="match status" value="1"/>
</dbReference>
<dbReference type="FunFam" id="3.40.50.620:FF:000045">
    <property type="entry name" value="Glutamate--tRNA ligase, mitochondrial"/>
    <property type="match status" value="1"/>
</dbReference>
<dbReference type="EC" id="6.1.1.17" evidence="3"/>
<evidence type="ECO:0000256" key="7">
    <source>
        <dbReference type="ARBA" id="ARBA00022917"/>
    </source>
</evidence>
<feature type="compositionally biased region" description="Polar residues" evidence="12">
    <location>
        <begin position="41"/>
        <end position="60"/>
    </location>
</feature>
<evidence type="ECO:0000256" key="12">
    <source>
        <dbReference type="SAM" id="MobiDB-lite"/>
    </source>
</evidence>
<keyword evidence="8 11" id="KW-0030">Aminoacyl-tRNA synthetase</keyword>
<accession>A0A2G5I4H3</accession>
<evidence type="ECO:0000256" key="11">
    <source>
        <dbReference type="RuleBase" id="RU363037"/>
    </source>
</evidence>
<feature type="domain" description="Glutamyl/glutaminyl-tRNA synthetase class Ib catalytic" evidence="13">
    <location>
        <begin position="82"/>
        <end position="413"/>
    </location>
</feature>
<dbReference type="InterPro" id="IPR014729">
    <property type="entry name" value="Rossmann-like_a/b/a_fold"/>
</dbReference>
<dbReference type="InterPro" id="IPR049940">
    <property type="entry name" value="GluQ/Sye"/>
</dbReference>
<dbReference type="PRINTS" id="PR00987">
    <property type="entry name" value="TRNASYNTHGLU"/>
</dbReference>
<evidence type="ECO:0000256" key="1">
    <source>
        <dbReference type="ARBA" id="ARBA00004173"/>
    </source>
</evidence>
<keyword evidence="4 11" id="KW-0436">Ligase</keyword>
<comment type="subcellular location">
    <subcellularLocation>
        <location evidence="1">Mitochondrion</location>
    </subcellularLocation>
</comment>
<dbReference type="CDD" id="cd00808">
    <property type="entry name" value="GluRS_core"/>
    <property type="match status" value="1"/>
</dbReference>
<comment type="caution">
    <text evidence="14">The sequence shown here is derived from an EMBL/GenBank/DDBJ whole genome shotgun (WGS) entry which is preliminary data.</text>
</comment>
<dbReference type="GO" id="GO:0006424">
    <property type="term" value="P:glutamyl-tRNA aminoacylation"/>
    <property type="evidence" value="ECO:0007669"/>
    <property type="project" value="InterPro"/>
</dbReference>
<dbReference type="Proteomes" id="UP000230605">
    <property type="component" value="Chromosome 3"/>
</dbReference>
<dbReference type="Pfam" id="PF00749">
    <property type="entry name" value="tRNA-synt_1c"/>
    <property type="match status" value="1"/>
</dbReference>
<dbReference type="AlphaFoldDB" id="A0A2G5I4H3"/>
<dbReference type="OrthoDB" id="428822at2759"/>
<name>A0A2G5I4H3_CERBT</name>
<evidence type="ECO:0000256" key="6">
    <source>
        <dbReference type="ARBA" id="ARBA00022840"/>
    </source>
</evidence>
<evidence type="ECO:0000256" key="9">
    <source>
        <dbReference type="ARBA" id="ARBA00030865"/>
    </source>
</evidence>
<protein>
    <recommendedName>
        <fullName evidence="10">Glutamate--tRNA ligase, mitochondrial</fullName>
        <ecNumber evidence="3">6.1.1.17</ecNumber>
    </recommendedName>
    <alternativeName>
        <fullName evidence="9">Glutamyl-tRNA synthetase</fullName>
    </alternativeName>
</protein>
<evidence type="ECO:0000256" key="5">
    <source>
        <dbReference type="ARBA" id="ARBA00022741"/>
    </source>
</evidence>
<dbReference type="InterPro" id="IPR001412">
    <property type="entry name" value="aa-tRNA-synth_I_CS"/>
</dbReference>
<dbReference type="NCBIfam" id="TIGR00464">
    <property type="entry name" value="gltX_bact"/>
    <property type="match status" value="1"/>
</dbReference>
<dbReference type="InterPro" id="IPR033910">
    <property type="entry name" value="GluRS_core"/>
</dbReference>
<dbReference type="GO" id="GO:0005524">
    <property type="term" value="F:ATP binding"/>
    <property type="evidence" value="ECO:0007669"/>
    <property type="project" value="UniProtKB-KW"/>
</dbReference>
<dbReference type="SUPFAM" id="SSF52374">
    <property type="entry name" value="Nucleotidylyl transferase"/>
    <property type="match status" value="1"/>
</dbReference>
<organism evidence="14 15">
    <name type="scientific">Cercospora beticola</name>
    <name type="common">Sugarbeet leaf spot fungus</name>
    <dbReference type="NCBI Taxonomy" id="122368"/>
    <lineage>
        <taxon>Eukaryota</taxon>
        <taxon>Fungi</taxon>
        <taxon>Dikarya</taxon>
        <taxon>Ascomycota</taxon>
        <taxon>Pezizomycotina</taxon>
        <taxon>Dothideomycetes</taxon>
        <taxon>Dothideomycetidae</taxon>
        <taxon>Mycosphaerellales</taxon>
        <taxon>Mycosphaerellaceae</taxon>
        <taxon>Cercospora</taxon>
    </lineage>
</organism>
<comment type="similarity">
    <text evidence="2">Belongs to the class-I aminoacyl-tRNA synthetase family. Glutamate--tRNA ligase type 1 subfamily.</text>
</comment>
<dbReference type="PANTHER" id="PTHR43311">
    <property type="entry name" value="GLUTAMATE--TRNA LIGASE"/>
    <property type="match status" value="1"/>
</dbReference>
<dbReference type="EMBL" id="LKMD01000101">
    <property type="protein sequence ID" value="PIA99668.1"/>
    <property type="molecule type" value="Genomic_DNA"/>
</dbReference>
<reference evidence="14 15" key="1">
    <citation type="submission" date="2015-10" db="EMBL/GenBank/DDBJ databases">
        <title>The cercosporin biosynthetic gene cluster was horizontally transferred to several fungal lineages and shown to be expanded in Cercospora beticola based on microsynteny with recipient genomes.</title>
        <authorList>
            <person name="De Jonge R."/>
            <person name="Ebert M.K."/>
            <person name="Suttle J.C."/>
            <person name="Jurick Ii W.M."/>
            <person name="Secor G.A."/>
            <person name="Thomma B.P."/>
            <person name="Van De Peer Y."/>
            <person name="Bolton M.D."/>
        </authorList>
    </citation>
    <scope>NUCLEOTIDE SEQUENCE [LARGE SCALE GENOMIC DNA]</scope>
    <source>
        <strain evidence="14 15">09-40</strain>
    </source>
</reference>
<dbReference type="InterPro" id="IPR004527">
    <property type="entry name" value="Glu-tRNA-ligase_bac/mito"/>
</dbReference>
<evidence type="ECO:0000256" key="3">
    <source>
        <dbReference type="ARBA" id="ARBA00012835"/>
    </source>
</evidence>
<evidence type="ECO:0000256" key="4">
    <source>
        <dbReference type="ARBA" id="ARBA00022598"/>
    </source>
</evidence>
<evidence type="ECO:0000256" key="10">
    <source>
        <dbReference type="ARBA" id="ARBA00072917"/>
    </source>
</evidence>
<gene>
    <name evidence="14" type="ORF">CB0940_03207</name>
</gene>
<evidence type="ECO:0000313" key="15">
    <source>
        <dbReference type="Proteomes" id="UP000230605"/>
    </source>
</evidence>
<keyword evidence="7 11" id="KW-0648">Protein biosynthesis</keyword>